<organism evidence="1 2">
    <name type="scientific">Corynebacterium ulcerans FRC58</name>
    <dbReference type="NCBI Taxonomy" id="1408268"/>
    <lineage>
        <taxon>Bacteria</taxon>
        <taxon>Bacillati</taxon>
        <taxon>Actinomycetota</taxon>
        <taxon>Actinomycetes</taxon>
        <taxon>Mycobacteriales</taxon>
        <taxon>Corynebacteriaceae</taxon>
        <taxon>Corynebacterium</taxon>
    </lineage>
</organism>
<keyword evidence="2" id="KW-1185">Reference proteome</keyword>
<protein>
    <submittedName>
        <fullName evidence="1">Uncharacterized protein</fullName>
    </submittedName>
</protein>
<sequence length="44" mass="4938">MFSSNKTNDVTFISVASRKSKDFTVNHGRSCSYAYQKMPATMSI</sequence>
<evidence type="ECO:0000313" key="2">
    <source>
        <dbReference type="Proteomes" id="UP000036185"/>
    </source>
</evidence>
<dbReference type="Proteomes" id="UP000036185">
    <property type="component" value="Chromosome"/>
</dbReference>
<evidence type="ECO:0000313" key="1">
    <source>
        <dbReference type="EMBL" id="AKN77220.1"/>
    </source>
</evidence>
<gene>
    <name evidence="1" type="ORF">CulFRC58_1366</name>
</gene>
<dbReference type="EMBL" id="CP011913">
    <property type="protein sequence ID" value="AKN77220.1"/>
    <property type="molecule type" value="Genomic_DNA"/>
</dbReference>
<name>A0ABN4GUB8_CORUL</name>
<proteinExistence type="predicted"/>
<reference evidence="1 2" key="1">
    <citation type="journal article" date="2014" name="Int. J. Syst. Evol. Microbiol.">
        <title>Draft Genome Sequence of Corynebacterium ulcerans FRC58, Isolated from the Bronchitic Aspiration of a Patient in France.</title>
        <authorList>
            <person name="Silva Ado S."/>
            <person name="Barauna R.A."/>
            <person name="de Sa P.C."/>
            <person name="das Gracas D.A."/>
            <person name="Carneiro A.R."/>
            <person name="Thouvenin M."/>
            <person name="Azevedo V."/>
            <person name="Badell E."/>
            <person name="Guiso N."/>
            <person name="da Silva A.L."/>
            <person name="Ramos R.T."/>
        </authorList>
    </citation>
    <scope>NUCLEOTIDE SEQUENCE [LARGE SCALE GENOMIC DNA]</scope>
    <source>
        <strain evidence="1 2">FRC58</strain>
    </source>
</reference>
<accession>A0ABN4GUB8</accession>